<accession>A0A163IUR4</accession>
<dbReference type="AlphaFoldDB" id="A0A163IUR4"/>
<dbReference type="GO" id="GO:0005886">
    <property type="term" value="C:plasma membrane"/>
    <property type="evidence" value="ECO:0007669"/>
    <property type="project" value="UniProtKB-SubCell"/>
</dbReference>
<evidence type="ECO:0000256" key="4">
    <source>
        <dbReference type="ARBA" id="ARBA00022989"/>
    </source>
</evidence>
<feature type="transmembrane region" description="Helical" evidence="6">
    <location>
        <begin position="97"/>
        <end position="118"/>
    </location>
</feature>
<protein>
    <recommendedName>
        <fullName evidence="7">DUF202 domain-containing protein</fullName>
    </recommendedName>
</protein>
<keyword evidence="2" id="KW-1003">Cell membrane</keyword>
<evidence type="ECO:0000256" key="1">
    <source>
        <dbReference type="ARBA" id="ARBA00004651"/>
    </source>
</evidence>
<dbReference type="OrthoDB" id="199599at2759"/>
<comment type="subcellular location">
    <subcellularLocation>
        <location evidence="1">Cell membrane</location>
        <topology evidence="1">Multi-pass membrane protein</topology>
    </subcellularLocation>
</comment>
<keyword evidence="3 6" id="KW-0812">Transmembrane</keyword>
<dbReference type="PANTHER" id="PTHR34187:SF2">
    <property type="entry name" value="DUF202 DOMAIN-CONTAINING PROTEIN"/>
    <property type="match status" value="1"/>
</dbReference>
<feature type="transmembrane region" description="Helical" evidence="6">
    <location>
        <begin position="54"/>
        <end position="76"/>
    </location>
</feature>
<keyword evidence="4 6" id="KW-1133">Transmembrane helix</keyword>
<keyword evidence="9" id="KW-1185">Reference proteome</keyword>
<name>A0A163IUR4_ABSGL</name>
<gene>
    <name evidence="8" type="primary">ABSGL_00862.1 scaffold 958</name>
</gene>
<evidence type="ECO:0000313" key="9">
    <source>
        <dbReference type="Proteomes" id="UP000078561"/>
    </source>
</evidence>
<evidence type="ECO:0000256" key="5">
    <source>
        <dbReference type="ARBA" id="ARBA00023136"/>
    </source>
</evidence>
<evidence type="ECO:0000256" key="2">
    <source>
        <dbReference type="ARBA" id="ARBA00022475"/>
    </source>
</evidence>
<dbReference type="PANTHER" id="PTHR34187">
    <property type="entry name" value="FGR18P"/>
    <property type="match status" value="1"/>
</dbReference>
<evidence type="ECO:0000313" key="8">
    <source>
        <dbReference type="EMBL" id="SAL95533.1"/>
    </source>
</evidence>
<evidence type="ECO:0000256" key="3">
    <source>
        <dbReference type="ARBA" id="ARBA00022692"/>
    </source>
</evidence>
<proteinExistence type="predicted"/>
<feature type="transmembrane region" description="Helical" evidence="6">
    <location>
        <begin position="12"/>
        <end position="34"/>
    </location>
</feature>
<evidence type="ECO:0000259" key="7">
    <source>
        <dbReference type="Pfam" id="PF02656"/>
    </source>
</evidence>
<organism evidence="8">
    <name type="scientific">Absidia glauca</name>
    <name type="common">Pin mould</name>
    <dbReference type="NCBI Taxonomy" id="4829"/>
    <lineage>
        <taxon>Eukaryota</taxon>
        <taxon>Fungi</taxon>
        <taxon>Fungi incertae sedis</taxon>
        <taxon>Mucoromycota</taxon>
        <taxon>Mucoromycotina</taxon>
        <taxon>Mucoromycetes</taxon>
        <taxon>Mucorales</taxon>
        <taxon>Cunninghamellaceae</taxon>
        <taxon>Absidia</taxon>
    </lineage>
</organism>
<keyword evidence="5 6" id="KW-0472">Membrane</keyword>
<dbReference type="InterPro" id="IPR003807">
    <property type="entry name" value="DUF202"/>
</dbReference>
<sequence>MARDQLAGERNFLTFLRFSATLIVLGFTMLLQFRLPYDSNTDDGINESDSITRPLGYCFVAIGFCLFIYGVVRYYLNQRALIKQVNYIQAGWGSMTAMAILAAFTIGVMILATIHSTLFTQTLLST</sequence>
<evidence type="ECO:0000256" key="6">
    <source>
        <dbReference type="SAM" id="Phobius"/>
    </source>
</evidence>
<dbReference type="EMBL" id="LT550334">
    <property type="protein sequence ID" value="SAL95533.1"/>
    <property type="molecule type" value="Genomic_DNA"/>
</dbReference>
<dbReference type="InParanoid" id="A0A163IUR4"/>
<feature type="domain" description="DUF202" evidence="7">
    <location>
        <begin position="3"/>
        <end position="80"/>
    </location>
</feature>
<reference evidence="8" key="1">
    <citation type="submission" date="2016-04" db="EMBL/GenBank/DDBJ databases">
        <authorList>
            <person name="Evans L.H."/>
            <person name="Alamgir A."/>
            <person name="Owens N."/>
            <person name="Weber N.D."/>
            <person name="Virtaneva K."/>
            <person name="Barbian K."/>
            <person name="Babar A."/>
            <person name="Rosenke K."/>
        </authorList>
    </citation>
    <scope>NUCLEOTIDE SEQUENCE [LARGE SCALE GENOMIC DNA]</scope>
    <source>
        <strain evidence="8">CBS 101.48</strain>
    </source>
</reference>
<dbReference type="Pfam" id="PF02656">
    <property type="entry name" value="DUF202"/>
    <property type="match status" value="1"/>
</dbReference>
<dbReference type="InterPro" id="IPR052053">
    <property type="entry name" value="IM_YidH-like"/>
</dbReference>
<dbReference type="Proteomes" id="UP000078561">
    <property type="component" value="Unassembled WGS sequence"/>
</dbReference>